<name>A0A291H2F9_9MICO</name>
<gene>
    <name evidence="6" type="ORF">CFK41_14180</name>
</gene>
<proteinExistence type="inferred from homology"/>
<reference evidence="6 7" key="1">
    <citation type="journal article" date="2014" name="Int. J. Syst. Evol. Microbiol.">
        <title>Brachybacterium ginsengisoli sp. nov., isolated from soil of a ginseng field.</title>
        <authorList>
            <person name="Hoang V.A."/>
            <person name="Kim Y.J."/>
            <person name="Nguyen N.L."/>
            <person name="Yang D.C."/>
        </authorList>
    </citation>
    <scope>NUCLEOTIDE SEQUENCE [LARGE SCALE GENOMIC DNA]</scope>
    <source>
        <strain evidence="6 7">DCY80</strain>
    </source>
</reference>
<comment type="similarity">
    <text evidence="1">Belongs to the LysR transcriptional regulatory family.</text>
</comment>
<evidence type="ECO:0000313" key="6">
    <source>
        <dbReference type="EMBL" id="ATG56643.1"/>
    </source>
</evidence>
<sequence>MTQPPLSRRIQGLESLTGTLLFERTAQGATLTPAGEALQVEARRLLAQTEALPDLVRRVDDGRAGRIALGFTASSSMGPLGPLLAEAEEVLPGVEIVLQEQVTSLQLEGLRAGRLDLGLLRHRIPPPDLDSRVIHRERLVLAVPAAHALAGSEAAVEPSDLSGLAMITYDPEQAAYFAQLVTAVLRGSRPRSAQRVAQIHSMMGLVQAGRGVAIVPESISSLTGDEVVFRPISGWDAAVVELRIAWRRDLAHPAARRALDVLDALSEASARP</sequence>
<keyword evidence="4" id="KW-0804">Transcription</keyword>
<dbReference type="Gene3D" id="3.40.190.10">
    <property type="entry name" value="Periplasmic binding protein-like II"/>
    <property type="match status" value="2"/>
</dbReference>
<dbReference type="InterPro" id="IPR036388">
    <property type="entry name" value="WH-like_DNA-bd_sf"/>
</dbReference>
<dbReference type="PANTHER" id="PTHR30346:SF0">
    <property type="entry name" value="HCA OPERON TRANSCRIPTIONAL ACTIVATOR HCAR"/>
    <property type="match status" value="1"/>
</dbReference>
<evidence type="ECO:0000256" key="2">
    <source>
        <dbReference type="ARBA" id="ARBA00023015"/>
    </source>
</evidence>
<dbReference type="Pfam" id="PF03466">
    <property type="entry name" value="LysR_substrate"/>
    <property type="match status" value="1"/>
</dbReference>
<dbReference type="InterPro" id="IPR000847">
    <property type="entry name" value="LysR_HTH_N"/>
</dbReference>
<dbReference type="KEGG" id="bgg:CFK41_14180"/>
<dbReference type="InterPro" id="IPR005119">
    <property type="entry name" value="LysR_subst-bd"/>
</dbReference>
<evidence type="ECO:0000256" key="3">
    <source>
        <dbReference type="ARBA" id="ARBA00023125"/>
    </source>
</evidence>
<keyword evidence="2" id="KW-0805">Transcription regulation</keyword>
<dbReference type="AlphaFoldDB" id="A0A291H2F9"/>
<protein>
    <submittedName>
        <fullName evidence="6">LysR family transcriptional regulator</fullName>
    </submittedName>
</protein>
<keyword evidence="7" id="KW-1185">Reference proteome</keyword>
<dbReference type="GO" id="GO:0003677">
    <property type="term" value="F:DNA binding"/>
    <property type="evidence" value="ECO:0007669"/>
    <property type="project" value="UniProtKB-KW"/>
</dbReference>
<dbReference type="Gene3D" id="1.10.10.10">
    <property type="entry name" value="Winged helix-like DNA-binding domain superfamily/Winged helix DNA-binding domain"/>
    <property type="match status" value="1"/>
</dbReference>
<dbReference type="GO" id="GO:0003700">
    <property type="term" value="F:DNA-binding transcription factor activity"/>
    <property type="evidence" value="ECO:0007669"/>
    <property type="project" value="InterPro"/>
</dbReference>
<feature type="domain" description="HTH lysR-type" evidence="5">
    <location>
        <begin position="1"/>
        <end position="32"/>
    </location>
</feature>
<evidence type="ECO:0000256" key="4">
    <source>
        <dbReference type="ARBA" id="ARBA00023163"/>
    </source>
</evidence>
<dbReference type="SUPFAM" id="SSF53850">
    <property type="entry name" value="Periplasmic binding protein-like II"/>
    <property type="match status" value="1"/>
</dbReference>
<dbReference type="PANTHER" id="PTHR30346">
    <property type="entry name" value="TRANSCRIPTIONAL DUAL REGULATOR HCAR-RELATED"/>
    <property type="match status" value="1"/>
</dbReference>
<evidence type="ECO:0000313" key="7">
    <source>
        <dbReference type="Proteomes" id="UP000217889"/>
    </source>
</evidence>
<dbReference type="EMBL" id="CP023564">
    <property type="protein sequence ID" value="ATG56643.1"/>
    <property type="molecule type" value="Genomic_DNA"/>
</dbReference>
<dbReference type="SUPFAM" id="SSF46785">
    <property type="entry name" value="Winged helix' DNA-binding domain"/>
    <property type="match status" value="1"/>
</dbReference>
<evidence type="ECO:0000256" key="1">
    <source>
        <dbReference type="ARBA" id="ARBA00009437"/>
    </source>
</evidence>
<dbReference type="GO" id="GO:0032993">
    <property type="term" value="C:protein-DNA complex"/>
    <property type="evidence" value="ECO:0007669"/>
    <property type="project" value="TreeGrafter"/>
</dbReference>
<dbReference type="InterPro" id="IPR036390">
    <property type="entry name" value="WH_DNA-bd_sf"/>
</dbReference>
<organism evidence="6 7">
    <name type="scientific">Brachybacterium ginsengisoli</name>
    <dbReference type="NCBI Taxonomy" id="1331682"/>
    <lineage>
        <taxon>Bacteria</taxon>
        <taxon>Bacillati</taxon>
        <taxon>Actinomycetota</taxon>
        <taxon>Actinomycetes</taxon>
        <taxon>Micrococcales</taxon>
        <taxon>Dermabacteraceae</taxon>
        <taxon>Brachybacterium</taxon>
    </lineage>
</organism>
<evidence type="ECO:0000259" key="5">
    <source>
        <dbReference type="PROSITE" id="PS50931"/>
    </source>
</evidence>
<dbReference type="Proteomes" id="UP000217889">
    <property type="component" value="Chromosome"/>
</dbReference>
<dbReference type="PROSITE" id="PS50931">
    <property type="entry name" value="HTH_LYSR"/>
    <property type="match status" value="1"/>
</dbReference>
<dbReference type="Pfam" id="PF00126">
    <property type="entry name" value="HTH_1"/>
    <property type="match status" value="1"/>
</dbReference>
<accession>A0A291H2F9</accession>
<keyword evidence="3" id="KW-0238">DNA-binding</keyword>